<dbReference type="GO" id="GO:0016757">
    <property type="term" value="F:glycosyltransferase activity"/>
    <property type="evidence" value="ECO:0007669"/>
    <property type="project" value="UniProtKB-KW"/>
</dbReference>
<evidence type="ECO:0000256" key="1">
    <source>
        <dbReference type="ARBA" id="ARBA00022676"/>
    </source>
</evidence>
<accession>A0A060CQY7</accession>
<dbReference type="Pfam" id="PF13579">
    <property type="entry name" value="Glyco_trans_4_4"/>
    <property type="match status" value="1"/>
</dbReference>
<organism evidence="4">
    <name type="scientific">uncultured Salinispora sp</name>
    <dbReference type="NCBI Taxonomy" id="306594"/>
    <lineage>
        <taxon>Bacteria</taxon>
        <taxon>Bacillati</taxon>
        <taxon>Actinomycetota</taxon>
        <taxon>Actinomycetes</taxon>
        <taxon>Micromonosporales</taxon>
        <taxon>Micromonosporaceae</taxon>
        <taxon>Salinispora</taxon>
        <taxon>environmental samples</taxon>
    </lineage>
</organism>
<name>A0A060CQY7_9ACTN</name>
<dbReference type="AlphaFoldDB" id="A0A060CQY7"/>
<keyword evidence="2" id="KW-0808">Transferase</keyword>
<evidence type="ECO:0000313" key="4">
    <source>
        <dbReference type="EMBL" id="AIA95341.1"/>
    </source>
</evidence>
<dbReference type="Gene3D" id="3.40.50.2000">
    <property type="entry name" value="Glycogen Phosphorylase B"/>
    <property type="match status" value="1"/>
</dbReference>
<feature type="domain" description="Glycosyltransferase subfamily 4-like N-terminal" evidence="3">
    <location>
        <begin position="8"/>
        <end position="96"/>
    </location>
</feature>
<protein>
    <submittedName>
        <fullName evidence="4">CAZy families GT4 protein</fullName>
    </submittedName>
</protein>
<sequence length="100" mass="11259">MLPVIIELSPDILHSHDMSGLRIGAAVSRRLAAGGKYTPWVHDLHEYVAGLTTVPESHRVSSLEYERRYLKQADHLITVSELLAGEVQKQHRLRRAPDVV</sequence>
<reference evidence="4" key="1">
    <citation type="journal article" date="2013" name="Environ. Microbiol.">
        <title>Seasonally variable intestinal metagenomes of the red palm weevil (Rhynchophorus ferrugineus).</title>
        <authorList>
            <person name="Jia S."/>
            <person name="Zhang X."/>
            <person name="Zhang G."/>
            <person name="Yin A."/>
            <person name="Zhang S."/>
            <person name="Li F."/>
            <person name="Wang L."/>
            <person name="Zhao D."/>
            <person name="Yun Q."/>
            <person name="Tala"/>
            <person name="Wang J."/>
            <person name="Sun G."/>
            <person name="Baabdullah M."/>
            <person name="Yu X."/>
            <person name="Hu S."/>
            <person name="Al-Mssallem I.S."/>
            <person name="Yu J."/>
        </authorList>
    </citation>
    <scope>NUCLEOTIDE SEQUENCE</scope>
</reference>
<dbReference type="InterPro" id="IPR028098">
    <property type="entry name" value="Glyco_trans_4-like_N"/>
</dbReference>
<proteinExistence type="predicted"/>
<dbReference type="SUPFAM" id="SSF53756">
    <property type="entry name" value="UDP-Glycosyltransferase/glycogen phosphorylase"/>
    <property type="match status" value="1"/>
</dbReference>
<dbReference type="EMBL" id="KF127980">
    <property type="protein sequence ID" value="AIA95341.1"/>
    <property type="molecule type" value="Genomic_DNA"/>
</dbReference>
<keyword evidence="1" id="KW-0328">Glycosyltransferase</keyword>
<evidence type="ECO:0000256" key="2">
    <source>
        <dbReference type="ARBA" id="ARBA00022679"/>
    </source>
</evidence>
<feature type="non-terminal residue" evidence="4">
    <location>
        <position position="100"/>
    </location>
</feature>
<evidence type="ECO:0000259" key="3">
    <source>
        <dbReference type="Pfam" id="PF13579"/>
    </source>
</evidence>